<dbReference type="OrthoDB" id="8442777at2"/>
<dbReference type="InterPro" id="IPR007431">
    <property type="entry name" value="ACP_PD"/>
</dbReference>
<keyword evidence="2" id="KW-0378">Hydrolase</keyword>
<dbReference type="RefSeq" id="WP_142932014.1">
    <property type="nucleotide sequence ID" value="NZ_ML660165.1"/>
</dbReference>
<dbReference type="AlphaFoldDB" id="A0A545UC62"/>
<evidence type="ECO:0000256" key="2">
    <source>
        <dbReference type="ARBA" id="ARBA00022801"/>
    </source>
</evidence>
<evidence type="ECO:0000256" key="1">
    <source>
        <dbReference type="ARBA" id="ARBA00022516"/>
    </source>
</evidence>
<accession>A0A545UC62</accession>
<protein>
    <submittedName>
        <fullName evidence="5">DUF479 domain-containing protein</fullName>
    </submittedName>
</protein>
<keyword evidence="3" id="KW-0443">Lipid metabolism</keyword>
<evidence type="ECO:0000313" key="6">
    <source>
        <dbReference type="Proteomes" id="UP000315439"/>
    </source>
</evidence>
<dbReference type="PANTHER" id="PTHR38764">
    <property type="entry name" value="ACYL CARRIER PROTEIN PHOSPHODIESTERASE"/>
    <property type="match status" value="1"/>
</dbReference>
<dbReference type="Proteomes" id="UP000315439">
    <property type="component" value="Unassembled WGS sequence"/>
</dbReference>
<keyword evidence="4" id="KW-0276">Fatty acid metabolism</keyword>
<evidence type="ECO:0000256" key="3">
    <source>
        <dbReference type="ARBA" id="ARBA00023098"/>
    </source>
</evidence>
<keyword evidence="6" id="KW-1185">Reference proteome</keyword>
<dbReference type="GO" id="GO:0008770">
    <property type="term" value="F:[acyl-carrier-protein] phosphodiesterase activity"/>
    <property type="evidence" value="ECO:0007669"/>
    <property type="project" value="InterPro"/>
</dbReference>
<keyword evidence="1" id="KW-0444">Lipid biosynthesis</keyword>
<evidence type="ECO:0000313" key="5">
    <source>
        <dbReference type="EMBL" id="TQV87052.1"/>
    </source>
</evidence>
<evidence type="ECO:0000256" key="4">
    <source>
        <dbReference type="ARBA" id="ARBA00023160"/>
    </source>
</evidence>
<name>A0A545UC62_9GAMM</name>
<proteinExistence type="predicted"/>
<gene>
    <name evidence="5" type="ORF">FLL46_14700</name>
</gene>
<reference evidence="5 6" key="1">
    <citation type="submission" date="2019-07" db="EMBL/GenBank/DDBJ databases">
        <title>Draft genome for Aliikangiella sp. M105.</title>
        <authorList>
            <person name="Wang G."/>
        </authorList>
    </citation>
    <scope>NUCLEOTIDE SEQUENCE [LARGE SCALE GENOMIC DNA]</scope>
    <source>
        <strain evidence="5 6">M105</strain>
    </source>
</reference>
<dbReference type="EMBL" id="VIKS01000009">
    <property type="protein sequence ID" value="TQV87052.1"/>
    <property type="molecule type" value="Genomic_DNA"/>
</dbReference>
<comment type="caution">
    <text evidence="5">The sequence shown here is derived from an EMBL/GenBank/DDBJ whole genome shotgun (WGS) entry which is preliminary data.</text>
</comment>
<dbReference type="PANTHER" id="PTHR38764:SF1">
    <property type="entry name" value="ACYL CARRIER PROTEIN PHOSPHODIESTERASE"/>
    <property type="match status" value="1"/>
</dbReference>
<organism evidence="5 6">
    <name type="scientific">Aliikangiella coralliicola</name>
    <dbReference type="NCBI Taxonomy" id="2592383"/>
    <lineage>
        <taxon>Bacteria</taxon>
        <taxon>Pseudomonadati</taxon>
        <taxon>Pseudomonadota</taxon>
        <taxon>Gammaproteobacteria</taxon>
        <taxon>Oceanospirillales</taxon>
        <taxon>Pleioneaceae</taxon>
        <taxon>Aliikangiella</taxon>
    </lineage>
</organism>
<keyword evidence="4" id="KW-0275">Fatty acid biosynthesis</keyword>
<dbReference type="GO" id="GO:0006633">
    <property type="term" value="P:fatty acid biosynthetic process"/>
    <property type="evidence" value="ECO:0007669"/>
    <property type="project" value="UniProtKB-KW"/>
</dbReference>
<dbReference type="PIRSF" id="PIRSF011489">
    <property type="entry name" value="DUF479"/>
    <property type="match status" value="1"/>
</dbReference>
<sequence length="201" mass="23485">MNYLAHLYLADISNTSLVGNFLGDFVRGRLEQTDLSPEYKLGVRLHRKIDVFTDSHKIVQKSRTRISSGRRRYAGIIVDMAYDHFLARNWKLFSNKPLNQFVQDFHESLQQDLALLPLNSRQIVPHLIQGNWLENYQSISGISYGLNGIGKRFQRRFNRENNLNNSVEEIISNKNELERDFFDFFPELGKFSKDTTTLIKN</sequence>
<dbReference type="Pfam" id="PF04336">
    <property type="entry name" value="ACP_PD"/>
    <property type="match status" value="1"/>
</dbReference>